<dbReference type="Pfam" id="PF02338">
    <property type="entry name" value="OTU"/>
    <property type="match status" value="1"/>
</dbReference>
<dbReference type="SUPFAM" id="SSF54001">
    <property type="entry name" value="Cysteine proteinases"/>
    <property type="match status" value="1"/>
</dbReference>
<keyword evidence="3" id="KW-1185">Reference proteome</keyword>
<dbReference type="AlphaFoldDB" id="A0AAU9Y646"/>
<organism evidence="2 3">
    <name type="scientific">Pocillopora meandrina</name>
    <dbReference type="NCBI Taxonomy" id="46732"/>
    <lineage>
        <taxon>Eukaryota</taxon>
        <taxon>Metazoa</taxon>
        <taxon>Cnidaria</taxon>
        <taxon>Anthozoa</taxon>
        <taxon>Hexacorallia</taxon>
        <taxon>Scleractinia</taxon>
        <taxon>Astrocoeniina</taxon>
        <taxon>Pocilloporidae</taxon>
        <taxon>Pocillopora</taxon>
    </lineage>
</organism>
<dbReference type="InterPro" id="IPR003323">
    <property type="entry name" value="OTU_dom"/>
</dbReference>
<proteinExistence type="predicted"/>
<dbReference type="Proteomes" id="UP001159428">
    <property type="component" value="Unassembled WGS sequence"/>
</dbReference>
<dbReference type="PROSITE" id="PS50802">
    <property type="entry name" value="OTU"/>
    <property type="match status" value="1"/>
</dbReference>
<accession>A0AAU9Y646</accession>
<sequence>MASRNLPPQRGEFVVRGDGNCFYQAIALWNDEIKIHRLSASLIERNPNVFEPLLFSSNSVEDHVKNSKITGTWAETVDIFSCASLLERPICTFLSSQKT</sequence>
<evidence type="ECO:0000313" key="3">
    <source>
        <dbReference type="Proteomes" id="UP001159428"/>
    </source>
</evidence>
<comment type="caution">
    <text evidence="2">The sequence shown here is derived from an EMBL/GenBank/DDBJ whole genome shotgun (WGS) entry which is preliminary data.</text>
</comment>
<evidence type="ECO:0000259" key="1">
    <source>
        <dbReference type="PROSITE" id="PS50802"/>
    </source>
</evidence>
<dbReference type="EMBL" id="CALNXJ010000212">
    <property type="protein sequence ID" value="CAH3169515.1"/>
    <property type="molecule type" value="Genomic_DNA"/>
</dbReference>
<dbReference type="Gene3D" id="3.90.70.80">
    <property type="match status" value="1"/>
</dbReference>
<feature type="domain" description="OTU" evidence="1">
    <location>
        <begin position="10"/>
        <end position="99"/>
    </location>
</feature>
<dbReference type="InterPro" id="IPR038765">
    <property type="entry name" value="Papain-like_cys_pep_sf"/>
</dbReference>
<evidence type="ECO:0000313" key="2">
    <source>
        <dbReference type="EMBL" id="CAH3169515.1"/>
    </source>
</evidence>
<reference evidence="2 3" key="1">
    <citation type="submission" date="2022-05" db="EMBL/GenBank/DDBJ databases">
        <authorList>
            <consortium name="Genoscope - CEA"/>
            <person name="William W."/>
        </authorList>
    </citation>
    <scope>NUCLEOTIDE SEQUENCE [LARGE SCALE GENOMIC DNA]</scope>
</reference>
<gene>
    <name evidence="2" type="ORF">PMEA_00012384</name>
</gene>
<protein>
    <recommendedName>
        <fullName evidence="1">OTU domain-containing protein</fullName>
    </recommendedName>
</protein>
<name>A0AAU9Y646_9CNID</name>